<dbReference type="InterPro" id="IPR036388">
    <property type="entry name" value="WH-like_DNA-bd_sf"/>
</dbReference>
<accession>A0A0F5Q119</accession>
<evidence type="ECO:0000313" key="7">
    <source>
        <dbReference type="EMBL" id="SFC45718.1"/>
    </source>
</evidence>
<dbReference type="STRING" id="728005.SAMN04488059_105136"/>
<dbReference type="Gene3D" id="3.40.190.10">
    <property type="entry name" value="Periplasmic binding protein-like II"/>
    <property type="match status" value="2"/>
</dbReference>
<dbReference type="GO" id="GO:0003700">
    <property type="term" value="F:DNA-binding transcription factor activity"/>
    <property type="evidence" value="ECO:0007669"/>
    <property type="project" value="InterPro"/>
</dbReference>
<evidence type="ECO:0000313" key="9">
    <source>
        <dbReference type="Proteomes" id="UP000182258"/>
    </source>
</evidence>
<reference evidence="6 8" key="1">
    <citation type="submission" date="2015-03" db="EMBL/GenBank/DDBJ databases">
        <authorList>
            <person name="Lepp D."/>
            <person name="Hassan Y.I."/>
            <person name="Li X.-Z."/>
            <person name="Zhou T."/>
        </authorList>
    </citation>
    <scope>NUCLEOTIDE SEQUENCE [LARGE SCALE GENOMIC DNA]</scope>
    <source>
        <strain evidence="6 8">Cr7-05</strain>
    </source>
</reference>
<evidence type="ECO:0000259" key="5">
    <source>
        <dbReference type="PROSITE" id="PS50931"/>
    </source>
</evidence>
<dbReference type="InterPro" id="IPR005119">
    <property type="entry name" value="LysR_subst-bd"/>
</dbReference>
<dbReference type="Pfam" id="PF03466">
    <property type="entry name" value="LysR_substrate"/>
    <property type="match status" value="1"/>
</dbReference>
<proteinExistence type="inferred from homology"/>
<keyword evidence="3" id="KW-0238">DNA-binding</keyword>
<reference evidence="7 9" key="2">
    <citation type="submission" date="2016-10" db="EMBL/GenBank/DDBJ databases">
        <authorList>
            <person name="de Groot N.N."/>
        </authorList>
    </citation>
    <scope>NUCLEOTIDE SEQUENCE [LARGE SCALE GENOMIC DNA]</scope>
    <source>
        <strain evidence="7 9">CGMCC 1.10210</strain>
    </source>
</reference>
<evidence type="ECO:0000256" key="4">
    <source>
        <dbReference type="ARBA" id="ARBA00023163"/>
    </source>
</evidence>
<dbReference type="OrthoDB" id="9793571at2"/>
<dbReference type="Gene3D" id="1.10.10.10">
    <property type="entry name" value="Winged helix-like DNA-binding domain superfamily/Winged helix DNA-binding domain"/>
    <property type="match status" value="1"/>
</dbReference>
<dbReference type="CDD" id="cd08432">
    <property type="entry name" value="PBP2_GcdR_TrpI_HvrB_AmpR_like"/>
    <property type="match status" value="1"/>
</dbReference>
<dbReference type="SUPFAM" id="SSF53850">
    <property type="entry name" value="Periplasmic binding protein-like II"/>
    <property type="match status" value="1"/>
</dbReference>
<dbReference type="EMBL" id="FOMB01000005">
    <property type="protein sequence ID" value="SFC45718.1"/>
    <property type="molecule type" value="Genomic_DNA"/>
</dbReference>
<dbReference type="RefSeq" id="WP_046170177.1">
    <property type="nucleotide sequence ID" value="NZ_FOMB01000005.1"/>
</dbReference>
<evidence type="ECO:0000313" key="6">
    <source>
        <dbReference type="EMBL" id="KKC33774.1"/>
    </source>
</evidence>
<evidence type="ECO:0000256" key="1">
    <source>
        <dbReference type="ARBA" id="ARBA00009437"/>
    </source>
</evidence>
<dbReference type="SUPFAM" id="SSF46785">
    <property type="entry name" value="Winged helix' DNA-binding domain"/>
    <property type="match status" value="1"/>
</dbReference>
<dbReference type="InterPro" id="IPR000847">
    <property type="entry name" value="LysR_HTH_N"/>
</dbReference>
<evidence type="ECO:0000313" key="8">
    <source>
        <dbReference type="Proteomes" id="UP000033519"/>
    </source>
</evidence>
<dbReference type="PRINTS" id="PR00039">
    <property type="entry name" value="HTHLYSR"/>
</dbReference>
<name>A0A0F5Q119_9HYPH</name>
<dbReference type="Proteomes" id="UP000182258">
    <property type="component" value="Unassembled WGS sequence"/>
</dbReference>
<dbReference type="PATRIC" id="fig|728005.3.peg.3726"/>
<comment type="similarity">
    <text evidence="1">Belongs to the LysR transcriptional regulatory family.</text>
</comment>
<dbReference type="PANTHER" id="PTHR30537:SF74">
    <property type="entry name" value="HTH-TYPE TRANSCRIPTIONAL REGULATOR TRPI"/>
    <property type="match status" value="1"/>
</dbReference>
<dbReference type="PROSITE" id="PS50931">
    <property type="entry name" value="HTH_LYSR"/>
    <property type="match status" value="1"/>
</dbReference>
<dbReference type="EMBL" id="LAPV01000076">
    <property type="protein sequence ID" value="KKC33774.1"/>
    <property type="molecule type" value="Genomic_DNA"/>
</dbReference>
<sequence length="301" mass="32510">MSSLPPLTAVRAFEAVARHLSFTKAAAELGMTQAAVSYQIKILEERVGAPLFLRKPRQISLSETGTRLAPDVSAAFDTLRSAFATSRGQVDGLLSITSVPTFASQWLAQNLGLFQIAHPDIAVRLDSSSDLRDMVHDEFDVAIRTLPAPPGGGMVSHLLIKADFSPLLSPGLAESIGGVSKPDDLLRLPVLDPEDEWLDQWFAAAGVPGYTALGRPKSSLGLQNLLGTAAMAGRGVAMLTPGFFRDEITSGRLLQPFNLLATDGRAYYLVYPESRRNAPKIRAFRDWMISATAPLRAEQPE</sequence>
<keyword evidence="2" id="KW-0805">Transcription regulation</keyword>
<dbReference type="Proteomes" id="UP000033519">
    <property type="component" value="Unassembled WGS sequence"/>
</dbReference>
<protein>
    <submittedName>
        <fullName evidence="6 7">LysR family transcriptional regulator</fullName>
    </submittedName>
</protein>
<keyword evidence="8" id="KW-1185">Reference proteome</keyword>
<gene>
    <name evidence="7" type="ORF">SAMN04488059_105136</name>
    <name evidence="6" type="ORF">WH91_06440</name>
</gene>
<feature type="domain" description="HTH lysR-type" evidence="5">
    <location>
        <begin position="5"/>
        <end position="62"/>
    </location>
</feature>
<organism evidence="7 9">
    <name type="scientific">Devosia psychrophila</name>
    <dbReference type="NCBI Taxonomy" id="728005"/>
    <lineage>
        <taxon>Bacteria</taxon>
        <taxon>Pseudomonadati</taxon>
        <taxon>Pseudomonadota</taxon>
        <taxon>Alphaproteobacteria</taxon>
        <taxon>Hyphomicrobiales</taxon>
        <taxon>Devosiaceae</taxon>
        <taxon>Devosia</taxon>
    </lineage>
</organism>
<keyword evidence="4" id="KW-0804">Transcription</keyword>
<evidence type="ECO:0000256" key="3">
    <source>
        <dbReference type="ARBA" id="ARBA00023125"/>
    </source>
</evidence>
<evidence type="ECO:0000256" key="2">
    <source>
        <dbReference type="ARBA" id="ARBA00023015"/>
    </source>
</evidence>
<dbReference type="Pfam" id="PF00126">
    <property type="entry name" value="HTH_1"/>
    <property type="match status" value="1"/>
</dbReference>
<dbReference type="PANTHER" id="PTHR30537">
    <property type="entry name" value="HTH-TYPE TRANSCRIPTIONAL REGULATOR"/>
    <property type="match status" value="1"/>
</dbReference>
<dbReference type="FunFam" id="1.10.10.10:FF:000001">
    <property type="entry name" value="LysR family transcriptional regulator"/>
    <property type="match status" value="1"/>
</dbReference>
<dbReference type="InterPro" id="IPR036390">
    <property type="entry name" value="WH_DNA-bd_sf"/>
</dbReference>
<dbReference type="AlphaFoldDB" id="A0A0F5Q119"/>
<dbReference type="GO" id="GO:0043565">
    <property type="term" value="F:sequence-specific DNA binding"/>
    <property type="evidence" value="ECO:0007669"/>
    <property type="project" value="TreeGrafter"/>
</dbReference>
<dbReference type="InterPro" id="IPR058163">
    <property type="entry name" value="LysR-type_TF_proteobact-type"/>
</dbReference>
<dbReference type="GO" id="GO:0006351">
    <property type="term" value="P:DNA-templated transcription"/>
    <property type="evidence" value="ECO:0007669"/>
    <property type="project" value="TreeGrafter"/>
</dbReference>